<evidence type="ECO:0000313" key="2">
    <source>
        <dbReference type="Proteomes" id="UP001151529"/>
    </source>
</evidence>
<keyword evidence="2" id="KW-1185">Reference proteome</keyword>
<comment type="caution">
    <text evidence="1">The sequence shown here is derived from an EMBL/GenBank/DDBJ whole genome shotgun (WGS) entry which is preliminary data.</text>
</comment>
<dbReference type="Proteomes" id="UP001151529">
    <property type="component" value="Chromosome 6"/>
</dbReference>
<protein>
    <submittedName>
        <fullName evidence="1">Uncharacterized protein</fullName>
    </submittedName>
</protein>
<evidence type="ECO:0000313" key="1">
    <source>
        <dbReference type="EMBL" id="KAJ6743814.1"/>
    </source>
</evidence>
<organism evidence="1 2">
    <name type="scientific">Salix viminalis</name>
    <name type="common">Common osier</name>
    <name type="synonym">Basket willow</name>
    <dbReference type="NCBI Taxonomy" id="40686"/>
    <lineage>
        <taxon>Eukaryota</taxon>
        <taxon>Viridiplantae</taxon>
        <taxon>Streptophyta</taxon>
        <taxon>Embryophyta</taxon>
        <taxon>Tracheophyta</taxon>
        <taxon>Spermatophyta</taxon>
        <taxon>Magnoliopsida</taxon>
        <taxon>eudicotyledons</taxon>
        <taxon>Gunneridae</taxon>
        <taxon>Pentapetalae</taxon>
        <taxon>rosids</taxon>
        <taxon>fabids</taxon>
        <taxon>Malpighiales</taxon>
        <taxon>Salicaceae</taxon>
        <taxon>Saliceae</taxon>
        <taxon>Salix</taxon>
    </lineage>
</organism>
<reference evidence="1" key="1">
    <citation type="submission" date="2022-11" db="EMBL/GenBank/DDBJ databases">
        <authorList>
            <person name="Hyden B.L."/>
            <person name="Feng K."/>
            <person name="Yates T."/>
            <person name="Jawdy S."/>
            <person name="Smart L.B."/>
            <person name="Muchero W."/>
        </authorList>
    </citation>
    <scope>NUCLEOTIDE SEQUENCE</scope>
    <source>
        <tissue evidence="1">Shoot tip</tissue>
    </source>
</reference>
<name>A0A9Q0V7Z2_SALVM</name>
<dbReference type="AlphaFoldDB" id="A0A9Q0V7Z2"/>
<accession>A0A9Q0V7Z2</accession>
<gene>
    <name evidence="1" type="ORF">OIU85_017717</name>
</gene>
<sequence>MNVDRVNHCPGVLLSTATSLFGKLRKYQLDIIFLLSTSALQYTSLAGSSALIQCSLCSSDWLALVDSSAHNSQPSQEIGLTRLFGESSSQEAKASVLLVKNQSKEQRPSIITSTTMLLKDANMNLTH</sequence>
<dbReference type="EMBL" id="JAPFFL010000002">
    <property type="protein sequence ID" value="KAJ6743814.1"/>
    <property type="molecule type" value="Genomic_DNA"/>
</dbReference>
<proteinExistence type="predicted"/>
<reference evidence="1" key="2">
    <citation type="journal article" date="2023" name="Int. J. Mol. Sci.">
        <title>De Novo Assembly and Annotation of 11 Diverse Shrub Willow (Salix) Genomes Reveals Novel Gene Organization in Sex-Linked Regions.</title>
        <authorList>
            <person name="Hyden B."/>
            <person name="Feng K."/>
            <person name="Yates T.B."/>
            <person name="Jawdy S."/>
            <person name="Cereghino C."/>
            <person name="Smart L.B."/>
            <person name="Muchero W."/>
        </authorList>
    </citation>
    <scope>NUCLEOTIDE SEQUENCE [LARGE SCALE GENOMIC DNA]</scope>
    <source>
        <tissue evidence="1">Shoot tip</tissue>
    </source>
</reference>